<evidence type="ECO:0000313" key="2">
    <source>
        <dbReference type="EMBL" id="CAH0389500.1"/>
    </source>
</evidence>
<dbReference type="AlphaFoldDB" id="A0A9P0F2S6"/>
<feature type="region of interest" description="Disordered" evidence="1">
    <location>
        <begin position="61"/>
        <end position="88"/>
    </location>
</feature>
<sequence length="171" mass="18626">MYPGLSVTSCHWILVMQIIRTACRPVLPAMTKIDMMGSISEESQKSAEVSMERPTYIIRKSPDGFSGESEQNTMNGFGNGNPSSYTESHALKRRQAIAVVKSSWKGQKAFRAVAKAGAEWVGAAASGIRKVANALRPKNVKKFLKPKKNKKKGSKGGGFFHRGNKDKSPPA</sequence>
<proteinExistence type="predicted"/>
<gene>
    <name evidence="2" type="ORF">BEMITA_LOCUS8319</name>
</gene>
<accession>A0A9P0F2S6</accession>
<organism evidence="2 3">
    <name type="scientific">Bemisia tabaci</name>
    <name type="common">Sweetpotato whitefly</name>
    <name type="synonym">Aleurodes tabaci</name>
    <dbReference type="NCBI Taxonomy" id="7038"/>
    <lineage>
        <taxon>Eukaryota</taxon>
        <taxon>Metazoa</taxon>
        <taxon>Ecdysozoa</taxon>
        <taxon>Arthropoda</taxon>
        <taxon>Hexapoda</taxon>
        <taxon>Insecta</taxon>
        <taxon>Pterygota</taxon>
        <taxon>Neoptera</taxon>
        <taxon>Paraneoptera</taxon>
        <taxon>Hemiptera</taxon>
        <taxon>Sternorrhyncha</taxon>
        <taxon>Aleyrodoidea</taxon>
        <taxon>Aleyrodidae</taxon>
        <taxon>Aleyrodinae</taxon>
        <taxon>Bemisia</taxon>
    </lineage>
</organism>
<evidence type="ECO:0000313" key="3">
    <source>
        <dbReference type="Proteomes" id="UP001152759"/>
    </source>
</evidence>
<dbReference type="EMBL" id="OU963865">
    <property type="protein sequence ID" value="CAH0389500.1"/>
    <property type="molecule type" value="Genomic_DNA"/>
</dbReference>
<feature type="compositionally biased region" description="Basic residues" evidence="1">
    <location>
        <begin position="139"/>
        <end position="154"/>
    </location>
</feature>
<protein>
    <submittedName>
        <fullName evidence="2">Uncharacterized protein</fullName>
    </submittedName>
</protein>
<reference evidence="2" key="1">
    <citation type="submission" date="2021-12" db="EMBL/GenBank/DDBJ databases">
        <authorList>
            <person name="King R."/>
        </authorList>
    </citation>
    <scope>NUCLEOTIDE SEQUENCE</scope>
</reference>
<name>A0A9P0F2S6_BEMTA</name>
<evidence type="ECO:0000256" key="1">
    <source>
        <dbReference type="SAM" id="MobiDB-lite"/>
    </source>
</evidence>
<dbReference type="Proteomes" id="UP001152759">
    <property type="component" value="Chromosome 4"/>
</dbReference>
<feature type="region of interest" description="Disordered" evidence="1">
    <location>
        <begin position="139"/>
        <end position="171"/>
    </location>
</feature>
<feature type="compositionally biased region" description="Polar residues" evidence="1">
    <location>
        <begin position="68"/>
        <end position="87"/>
    </location>
</feature>
<keyword evidence="3" id="KW-1185">Reference proteome</keyword>